<dbReference type="InterPro" id="IPR029058">
    <property type="entry name" value="AB_hydrolase_fold"/>
</dbReference>
<sequence>MADRVPIPGGRDVRATLDGPADAPALVVACPPHPQMGGSRTDSRLTAVADTLATRSIATLRFDYGTWDEGYGEVSDAVAACRWARERYDRVGLFGYSFGGGVAILAAPEAKPDALSALAPAATIGDRDVAAAVADVVVPMQVLVGDRDETVAWRSVFEAARERSATVECVDGDHFFVGQRDRIARTVASWLASELEAESPGGP</sequence>
<dbReference type="GO" id="GO:0016787">
    <property type="term" value="F:hydrolase activity"/>
    <property type="evidence" value="ECO:0007669"/>
    <property type="project" value="UniProtKB-KW"/>
</dbReference>
<protein>
    <submittedName>
        <fullName evidence="2">Alpha/beta superfamily hydrolase</fullName>
    </submittedName>
</protein>
<proteinExistence type="predicted"/>
<keyword evidence="2" id="KW-0378">Hydrolase</keyword>
<accession>A0A897NT02</accession>
<dbReference type="InterPro" id="IPR000383">
    <property type="entry name" value="Xaa-Pro-like_dom"/>
</dbReference>
<name>A0A897NT02_9EURY</name>
<reference evidence="2 3" key="1">
    <citation type="submission" date="2020-11" db="EMBL/GenBank/DDBJ databases">
        <title>Carbohydrate-dependent, anaerobic sulfur respiration: A novel catabolism in halophilic archaea.</title>
        <authorList>
            <person name="Sorokin D.Y."/>
            <person name="Messina E."/>
            <person name="Smedile F."/>
            <person name="La Cono V."/>
            <person name="Hallsworth J.E."/>
            <person name="Yakimov M.M."/>
        </authorList>
    </citation>
    <scope>NUCLEOTIDE SEQUENCE [LARGE SCALE GENOMIC DNA]</scope>
    <source>
        <strain evidence="2 3">HSR-Est</strain>
    </source>
</reference>
<dbReference type="Proteomes" id="UP000663292">
    <property type="component" value="Chromosome"/>
</dbReference>
<organism evidence="2 3">
    <name type="scientific">Halapricum desulfuricans</name>
    <dbReference type="NCBI Taxonomy" id="2841257"/>
    <lineage>
        <taxon>Archaea</taxon>
        <taxon>Methanobacteriati</taxon>
        <taxon>Methanobacteriota</taxon>
        <taxon>Stenosarchaea group</taxon>
        <taxon>Halobacteria</taxon>
        <taxon>Halobacteriales</taxon>
        <taxon>Haloarculaceae</taxon>
        <taxon>Halapricum</taxon>
    </lineage>
</organism>
<dbReference type="SUPFAM" id="SSF53474">
    <property type="entry name" value="alpha/beta-Hydrolases"/>
    <property type="match status" value="1"/>
</dbReference>
<gene>
    <name evidence="2" type="ORF">HSEST_2396</name>
</gene>
<evidence type="ECO:0000313" key="3">
    <source>
        <dbReference type="Proteomes" id="UP000663292"/>
    </source>
</evidence>
<feature type="domain" description="Xaa-Pro dipeptidyl-peptidase-like" evidence="1">
    <location>
        <begin position="65"/>
        <end position="128"/>
    </location>
</feature>
<keyword evidence="3" id="KW-1185">Reference proteome</keyword>
<evidence type="ECO:0000259" key="1">
    <source>
        <dbReference type="Pfam" id="PF02129"/>
    </source>
</evidence>
<dbReference type="RefSeq" id="WP_229121155.1">
    <property type="nucleotide sequence ID" value="NZ_CP064791.1"/>
</dbReference>
<dbReference type="EMBL" id="CP064791">
    <property type="protein sequence ID" value="QSG15907.1"/>
    <property type="molecule type" value="Genomic_DNA"/>
</dbReference>
<dbReference type="Gene3D" id="3.40.50.1820">
    <property type="entry name" value="alpha/beta hydrolase"/>
    <property type="match status" value="1"/>
</dbReference>
<dbReference type="AlphaFoldDB" id="A0A897NT02"/>
<dbReference type="GeneID" id="68859031"/>
<evidence type="ECO:0000313" key="2">
    <source>
        <dbReference type="EMBL" id="QSG15907.1"/>
    </source>
</evidence>
<dbReference type="Pfam" id="PF02129">
    <property type="entry name" value="Peptidase_S15"/>
    <property type="match status" value="1"/>
</dbReference>